<feature type="region of interest" description="Disordered" evidence="1">
    <location>
        <begin position="143"/>
        <end position="171"/>
    </location>
</feature>
<evidence type="ECO:0000256" key="2">
    <source>
        <dbReference type="SAM" id="SignalP"/>
    </source>
</evidence>
<gene>
    <name evidence="3" type="ORF">GCM10007388_40600</name>
</gene>
<accession>A0AA87Y7S6</accession>
<sequence length="171" mass="17233">MLKPLSCALAALALTGCASITGKQLQAVTITTIHDHRELAGVGCALTNDVGTWFLTSPGSTTIHKSTADLVVHCRHDALVGNSRVESGANTAVWGNVLVGGLIGYAVDRQTGAGFDYPNAITVAMRPVGYSAIGAPADPTAPPLATAAPVGRTTATQSGTPAAVTGRTVAQ</sequence>
<dbReference type="RefSeq" id="WP_189569186.1">
    <property type="nucleotide sequence ID" value="NZ_BMWW01000008.1"/>
</dbReference>
<evidence type="ECO:0000313" key="4">
    <source>
        <dbReference type="Proteomes" id="UP000619512"/>
    </source>
</evidence>
<name>A0AA87Y7S6_9BURK</name>
<evidence type="ECO:0000256" key="1">
    <source>
        <dbReference type="SAM" id="MobiDB-lite"/>
    </source>
</evidence>
<reference evidence="3" key="2">
    <citation type="submission" date="2022-12" db="EMBL/GenBank/DDBJ databases">
        <authorList>
            <person name="Sun Q."/>
            <person name="Kim S."/>
        </authorList>
    </citation>
    <scope>NUCLEOTIDE SEQUENCE</scope>
    <source>
        <strain evidence="3">KCTC 12344</strain>
    </source>
</reference>
<comment type="caution">
    <text evidence="3">The sequence shown here is derived from an EMBL/GenBank/DDBJ whole genome shotgun (WGS) entry which is preliminary data.</text>
</comment>
<keyword evidence="2" id="KW-0732">Signal</keyword>
<feature type="signal peptide" evidence="2">
    <location>
        <begin position="1"/>
        <end position="20"/>
    </location>
</feature>
<dbReference type="AlphaFoldDB" id="A0AA87Y7S6"/>
<evidence type="ECO:0008006" key="5">
    <source>
        <dbReference type="Google" id="ProtNLM"/>
    </source>
</evidence>
<dbReference type="PROSITE" id="PS51257">
    <property type="entry name" value="PROKAR_LIPOPROTEIN"/>
    <property type="match status" value="1"/>
</dbReference>
<protein>
    <recommendedName>
        <fullName evidence="5">Lipoprotein</fullName>
    </recommendedName>
</protein>
<feature type="chain" id="PRO_5041656695" description="Lipoprotein" evidence="2">
    <location>
        <begin position="21"/>
        <end position="171"/>
    </location>
</feature>
<evidence type="ECO:0000313" key="3">
    <source>
        <dbReference type="EMBL" id="GGZ02856.1"/>
    </source>
</evidence>
<reference evidence="3" key="1">
    <citation type="journal article" date="2014" name="Int. J. Syst. Evol. Microbiol.">
        <title>Complete genome sequence of Corynebacterium casei LMG S-19264T (=DSM 44701T), isolated from a smear-ripened cheese.</title>
        <authorList>
            <consortium name="US DOE Joint Genome Institute (JGI-PGF)"/>
            <person name="Walter F."/>
            <person name="Albersmeier A."/>
            <person name="Kalinowski J."/>
            <person name="Ruckert C."/>
        </authorList>
    </citation>
    <scope>NUCLEOTIDE SEQUENCE</scope>
    <source>
        <strain evidence="3">KCTC 12344</strain>
    </source>
</reference>
<organism evidence="3 4">
    <name type="scientific">Pseudoduganella plicata</name>
    <dbReference type="NCBI Taxonomy" id="321984"/>
    <lineage>
        <taxon>Bacteria</taxon>
        <taxon>Pseudomonadati</taxon>
        <taxon>Pseudomonadota</taxon>
        <taxon>Betaproteobacteria</taxon>
        <taxon>Burkholderiales</taxon>
        <taxon>Oxalobacteraceae</taxon>
        <taxon>Telluria group</taxon>
        <taxon>Pseudoduganella</taxon>
    </lineage>
</organism>
<dbReference type="Proteomes" id="UP000619512">
    <property type="component" value="Unassembled WGS sequence"/>
</dbReference>
<dbReference type="EMBL" id="BMWW01000008">
    <property type="protein sequence ID" value="GGZ02856.1"/>
    <property type="molecule type" value="Genomic_DNA"/>
</dbReference>
<proteinExistence type="predicted"/>